<protein>
    <recommendedName>
        <fullName evidence="4 5">Large ribosomal subunit protein bL28</fullName>
    </recommendedName>
</protein>
<organism evidence="6 7">
    <name type="scientific">Helicobacter baculiformis</name>
    <dbReference type="NCBI Taxonomy" id="427351"/>
    <lineage>
        <taxon>Bacteria</taxon>
        <taxon>Pseudomonadati</taxon>
        <taxon>Campylobacterota</taxon>
        <taxon>Epsilonproteobacteria</taxon>
        <taxon>Campylobacterales</taxon>
        <taxon>Helicobacteraceae</taxon>
        <taxon>Helicobacter</taxon>
    </lineage>
</organism>
<evidence type="ECO:0000256" key="3">
    <source>
        <dbReference type="ARBA" id="ARBA00023274"/>
    </source>
</evidence>
<dbReference type="HAMAP" id="MF_00373">
    <property type="entry name" value="Ribosomal_bL28"/>
    <property type="match status" value="1"/>
</dbReference>
<dbReference type="InterPro" id="IPR034704">
    <property type="entry name" value="Ribosomal_bL28/bL31-like_sf"/>
</dbReference>
<keyword evidence="3 5" id="KW-0687">Ribonucleoprotein</keyword>
<dbReference type="NCBIfam" id="TIGR00009">
    <property type="entry name" value="L28"/>
    <property type="match status" value="1"/>
</dbReference>
<accession>A0ABV7ZHH5</accession>
<gene>
    <name evidence="5 6" type="primary">rpmB</name>
    <name evidence="6" type="ORF">ACFOPX_02850</name>
</gene>
<evidence type="ECO:0000313" key="7">
    <source>
        <dbReference type="Proteomes" id="UP001595783"/>
    </source>
</evidence>
<dbReference type="InterPro" id="IPR037147">
    <property type="entry name" value="Ribosomal_bL28_sf"/>
</dbReference>
<dbReference type="Pfam" id="PF00830">
    <property type="entry name" value="Ribosomal_L28"/>
    <property type="match status" value="1"/>
</dbReference>
<proteinExistence type="inferred from homology"/>
<evidence type="ECO:0000256" key="5">
    <source>
        <dbReference type="HAMAP-Rule" id="MF_00373"/>
    </source>
</evidence>
<dbReference type="Proteomes" id="UP001595783">
    <property type="component" value="Unassembled WGS sequence"/>
</dbReference>
<evidence type="ECO:0000256" key="1">
    <source>
        <dbReference type="ARBA" id="ARBA00008760"/>
    </source>
</evidence>
<dbReference type="GO" id="GO:0005840">
    <property type="term" value="C:ribosome"/>
    <property type="evidence" value="ECO:0007669"/>
    <property type="project" value="UniProtKB-KW"/>
</dbReference>
<dbReference type="Gene3D" id="2.30.170.40">
    <property type="entry name" value="Ribosomal protein L28/L24"/>
    <property type="match status" value="1"/>
</dbReference>
<comment type="caution">
    <text evidence="6">The sequence shown here is derived from an EMBL/GenBank/DDBJ whole genome shotgun (WGS) entry which is preliminary data.</text>
</comment>
<sequence>MARRCDLSLKGPMVGNHVSHANNKNKRRLLPNLRTIRITLEDGTKQKIRVAASTLRTMRKSQ</sequence>
<comment type="similarity">
    <text evidence="1 5">Belongs to the bacterial ribosomal protein bL28 family.</text>
</comment>
<reference evidence="7" key="1">
    <citation type="journal article" date="2019" name="Int. J. Syst. Evol. Microbiol.">
        <title>The Global Catalogue of Microorganisms (GCM) 10K type strain sequencing project: providing services to taxonomists for standard genome sequencing and annotation.</title>
        <authorList>
            <consortium name="The Broad Institute Genomics Platform"/>
            <consortium name="The Broad Institute Genome Sequencing Center for Infectious Disease"/>
            <person name="Wu L."/>
            <person name="Ma J."/>
        </authorList>
    </citation>
    <scope>NUCLEOTIDE SEQUENCE [LARGE SCALE GENOMIC DNA]</scope>
    <source>
        <strain evidence="7">CCUG 53816</strain>
    </source>
</reference>
<dbReference type="RefSeq" id="WP_104752789.1">
    <property type="nucleotide sequence ID" value="NZ_FZMF01000046.1"/>
</dbReference>
<evidence type="ECO:0000313" key="6">
    <source>
        <dbReference type="EMBL" id="MFC3847476.1"/>
    </source>
</evidence>
<dbReference type="InterPro" id="IPR026569">
    <property type="entry name" value="Ribosomal_bL28"/>
</dbReference>
<dbReference type="PANTHER" id="PTHR39080">
    <property type="entry name" value="50S RIBOSOMAL PROTEIN L28"/>
    <property type="match status" value="1"/>
</dbReference>
<dbReference type="SUPFAM" id="SSF143800">
    <property type="entry name" value="L28p-like"/>
    <property type="match status" value="1"/>
</dbReference>
<dbReference type="PANTHER" id="PTHR39080:SF1">
    <property type="entry name" value="LARGE RIBOSOMAL SUBUNIT PROTEIN BL28A"/>
    <property type="match status" value="1"/>
</dbReference>
<dbReference type="InterPro" id="IPR050096">
    <property type="entry name" value="Bacterial_rp_bL28"/>
</dbReference>
<keyword evidence="7" id="KW-1185">Reference proteome</keyword>
<keyword evidence="2 5" id="KW-0689">Ribosomal protein</keyword>
<evidence type="ECO:0000256" key="2">
    <source>
        <dbReference type="ARBA" id="ARBA00022980"/>
    </source>
</evidence>
<dbReference type="InterPro" id="IPR001383">
    <property type="entry name" value="Ribosomal_bL28_bact-type"/>
</dbReference>
<dbReference type="EMBL" id="JBHRZO010000011">
    <property type="protein sequence ID" value="MFC3847476.1"/>
    <property type="molecule type" value="Genomic_DNA"/>
</dbReference>
<name>A0ABV7ZHH5_9HELI</name>
<evidence type="ECO:0000256" key="4">
    <source>
        <dbReference type="ARBA" id="ARBA00035174"/>
    </source>
</evidence>